<dbReference type="EMBL" id="JAXRVB010000008">
    <property type="protein sequence ID" value="MDZ5764701.1"/>
    <property type="molecule type" value="Genomic_DNA"/>
</dbReference>
<reference evidence="1" key="1">
    <citation type="submission" date="2023-12" db="EMBL/GenBank/DDBJ databases">
        <title>'Antibacterial potential of Stenotrophomonas maltophilia cystic fibrosis isolates' (manuscript under preparation).</title>
        <authorList>
            <person name="Crisan C.V."/>
            <person name="Pettis M."/>
            <person name="Goldberg J.B."/>
        </authorList>
    </citation>
    <scope>NUCLEOTIDE SEQUENCE</scope>
    <source>
        <strain evidence="1">CCV129</strain>
    </source>
</reference>
<dbReference type="RefSeq" id="WP_099552350.1">
    <property type="nucleotide sequence ID" value="NZ_JAKJQX010000007.1"/>
</dbReference>
<protein>
    <submittedName>
        <fullName evidence="1">FAD-binding protein</fullName>
    </submittedName>
</protein>
<comment type="caution">
    <text evidence="1">The sequence shown here is derived from an EMBL/GenBank/DDBJ whole genome shotgun (WGS) entry which is preliminary data.</text>
</comment>
<dbReference type="Gene3D" id="3.50.50.60">
    <property type="entry name" value="FAD/NAD(P)-binding domain"/>
    <property type="match status" value="1"/>
</dbReference>
<evidence type="ECO:0000313" key="2">
    <source>
        <dbReference type="Proteomes" id="UP001288387"/>
    </source>
</evidence>
<dbReference type="Proteomes" id="UP001288387">
    <property type="component" value="Unassembled WGS sequence"/>
</dbReference>
<proteinExistence type="predicted"/>
<gene>
    <name evidence="1" type="ORF">U4I38_09465</name>
</gene>
<dbReference type="AlphaFoldDB" id="A0AAJ2WJG8"/>
<name>A0AAJ2WJG8_STEMA</name>
<sequence length="530" mass="57304">MSAVIPVSAPDDALDVLTLLALKIAPRQFDLSYRFSNISIRDQIVRAQMLIQQLHALGAVGADAVKTDPGPSFDLLICGAGAAGLAAALEADRLKLRFILMDTDSQAGVGGVLRSPAARYVSAAMYEWPHSNHADHRYPLRSAAFGAASVGLQLHMTKPLPAAGVGGVLDAAYATEVAGWIQHAANWGSQSHIRSDSCFIRGATLEQRSKERLKQMTIGPASVHAIPLKARPLPALYISTASNTEAHHFRFVIYAMGYAKEKNQYAEGLDCPSAYSNTGFWDCDEVMKPRLGFTPPAGNKHWRPRVAILGSGDGALQDALRCLLKVAHPLDAWNRVIAKSKVAGSVEISQALRELATADMHATMAATWSSSPTIYKRLDRRFALVARKLLNSRKVGSAVSKAVLKMLRKDVDEVMLVTHSGHFSKAYALNRFLLILLHRILRREAANGRPRLILRSGPVNQFSVNGTPPGPRGGTLQFASGPKTFDLIIVRGGLKTDTENAFPHRVGLSGRDTGRAGLGRVPLPIRPPLL</sequence>
<dbReference type="SUPFAM" id="SSF51905">
    <property type="entry name" value="FAD/NAD(P)-binding domain"/>
    <property type="match status" value="2"/>
</dbReference>
<accession>A0AAJ2WJG8</accession>
<dbReference type="InterPro" id="IPR036188">
    <property type="entry name" value="FAD/NAD-bd_sf"/>
</dbReference>
<evidence type="ECO:0000313" key="1">
    <source>
        <dbReference type="EMBL" id="MDZ5764701.1"/>
    </source>
</evidence>
<organism evidence="1 2">
    <name type="scientific">Stenotrophomonas maltophilia</name>
    <name type="common">Pseudomonas maltophilia</name>
    <name type="synonym">Xanthomonas maltophilia</name>
    <dbReference type="NCBI Taxonomy" id="40324"/>
    <lineage>
        <taxon>Bacteria</taxon>
        <taxon>Pseudomonadati</taxon>
        <taxon>Pseudomonadota</taxon>
        <taxon>Gammaproteobacteria</taxon>
        <taxon>Lysobacterales</taxon>
        <taxon>Lysobacteraceae</taxon>
        <taxon>Stenotrophomonas</taxon>
        <taxon>Stenotrophomonas maltophilia group</taxon>
    </lineage>
</organism>
<dbReference type="PRINTS" id="PR00368">
    <property type="entry name" value="FADPNR"/>
</dbReference>